<feature type="domain" description="Elapor1/2 galactose binding" evidence="1">
    <location>
        <begin position="592"/>
        <end position="760"/>
    </location>
</feature>
<dbReference type="SMART" id="SM01411">
    <property type="entry name" value="Ephrin_rec_like"/>
    <property type="match status" value="4"/>
</dbReference>
<feature type="domain" description="Elapor1/2 mannose 6-phosphate receptor homology" evidence="3">
    <location>
        <begin position="832"/>
        <end position="910"/>
    </location>
</feature>
<feature type="domain" description="Elapor1-like galactose binding" evidence="2">
    <location>
        <begin position="371"/>
        <end position="440"/>
    </location>
</feature>
<dbReference type="Pfam" id="PF23032">
    <property type="entry name" value="GBD_ELAPOR1-like_3rd"/>
    <property type="match status" value="2"/>
</dbReference>
<dbReference type="InterPro" id="IPR039181">
    <property type="entry name" value="Elapor1/2"/>
</dbReference>
<protein>
    <submittedName>
        <fullName evidence="5">Upf0577 protein kiaa1324-like homolog</fullName>
    </submittedName>
</protein>
<organism evidence="5 6">
    <name type="scientific">Plakobranchus ocellatus</name>
    <dbReference type="NCBI Taxonomy" id="259542"/>
    <lineage>
        <taxon>Eukaryota</taxon>
        <taxon>Metazoa</taxon>
        <taxon>Spiralia</taxon>
        <taxon>Lophotrochozoa</taxon>
        <taxon>Mollusca</taxon>
        <taxon>Gastropoda</taxon>
        <taxon>Heterobranchia</taxon>
        <taxon>Euthyneura</taxon>
        <taxon>Panpulmonata</taxon>
        <taxon>Sacoglossa</taxon>
        <taxon>Placobranchoidea</taxon>
        <taxon>Plakobranchidae</taxon>
        <taxon>Plakobranchus</taxon>
    </lineage>
</organism>
<feature type="domain" description="Elapor1/2 TNF receptor-like" evidence="4">
    <location>
        <begin position="550"/>
        <end position="589"/>
    </location>
</feature>
<evidence type="ECO:0000313" key="5">
    <source>
        <dbReference type="EMBL" id="GFO06318.1"/>
    </source>
</evidence>
<dbReference type="Proteomes" id="UP000735302">
    <property type="component" value="Unassembled WGS sequence"/>
</dbReference>
<dbReference type="Pfam" id="PF23091">
    <property type="entry name" value="TNFR_ELAPOR1_6th"/>
    <property type="match status" value="1"/>
</dbReference>
<dbReference type="InterPro" id="IPR056607">
    <property type="entry name" value="Elapor1/2_MRH"/>
</dbReference>
<comment type="caution">
    <text evidence="5">The sequence shown here is derived from an EMBL/GenBank/DDBJ whole genome shotgun (WGS) entry which is preliminary data.</text>
</comment>
<keyword evidence="6" id="KW-1185">Reference proteome</keyword>
<dbReference type="AlphaFoldDB" id="A0AAV4AHP8"/>
<dbReference type="GO" id="GO:0016020">
    <property type="term" value="C:membrane"/>
    <property type="evidence" value="ECO:0007669"/>
    <property type="project" value="TreeGrafter"/>
</dbReference>
<dbReference type="InterPro" id="IPR056609">
    <property type="entry name" value="Elapor1-like_3rd"/>
</dbReference>
<evidence type="ECO:0000259" key="1">
    <source>
        <dbReference type="Pfam" id="PF23031"/>
    </source>
</evidence>
<evidence type="ECO:0000259" key="3">
    <source>
        <dbReference type="Pfam" id="PF23087"/>
    </source>
</evidence>
<gene>
    <name evidence="5" type="ORF">PoB_003282300</name>
</gene>
<dbReference type="InterPro" id="IPR056608">
    <property type="entry name" value="Elapor1/2_GBD"/>
</dbReference>
<dbReference type="InterPro" id="IPR009030">
    <property type="entry name" value="Growth_fac_rcpt_cys_sf"/>
</dbReference>
<dbReference type="EMBL" id="BLXT01003772">
    <property type="protein sequence ID" value="GFO06318.1"/>
    <property type="molecule type" value="Genomic_DNA"/>
</dbReference>
<sequence>MLSAVTAQLRPCQLADYHYEYTECDSEGGRWRVSVPKAPGLCSPSGSSIMPVRGKDCNFACSPGEYLDMADQECHPCEAGSFSLGGGVRFSDWSELPQGFAVRTEEVKQSSWGVWAQKSKSVNCSRSGWTPRGAYIMAMPGMCPSNLLFSAKLVKAGKVSFEYQYTDAGAIFHFMEVVEDLSGVTQDWCIKVRRSEDKVQIDTIILTFDSPKPANRIHMGYLTLGVRPFSSSSYHQENSVSQGSILSPMLFNLKGHIDWSANRATLLRLYSTLVRSKLDYCSVVYVGIPAHIGIHGNETVDKVTKAALNRPPSLGKLICWSDLKPKVNTYIHIIWRENWDAEVANKHNEVFPDLGEDLGKKGEGAGRQCKTVQNDQCQASGKENEKWPVVTEKGKWATVVVNLKSGMNVLQWRTIGAFPSMTHSVSSPILIRKIEITGVAYTSECTKCPNGTYSSRGSSFCQTCPPNTFSLHGASGCTKCKDSEYSEAGSVNCLPRPPCTQFDYYKYQKPCDDFKKTQQSYRWIEPKICSETVTGSVKLPKDWPMQDCPPCSPGMHRINASYCGFCEPNQYADIFGDCVDCPVSTSPDYKIDYQHWTNLPPNMSTQCVSVGDETCTNSAGWLPAGDHLRTSFGLSDRNMFLVLLLRLAGLKGEPSVVDGKPMALGSIEFEIELNCPSPCQLIFLSDLGNSNTVIQSWENTLSKKKFSHDIYTNESVVFTWAFQPDDFGLDADSEGYDGTLKMKNFAKIYSIHVSNTISGGASSCLMCPKGKSSEGCIPCPDGQYIDPLTQACQLCPPGTVLPSSNQWGKKACKPCGPGLHAVGGRSCQSDCTFTDNLGRNYDFSSLNSVRFIAGSRLFTGSGTQYFHGFNISLCNHGNQPLPMCVNNVTRDAMSPGSKRVDIITNTDVCHANFNLS</sequence>
<dbReference type="Pfam" id="PF23087">
    <property type="entry name" value="MRH_ELAPOR1_9th"/>
    <property type="match status" value="1"/>
</dbReference>
<reference evidence="5 6" key="1">
    <citation type="journal article" date="2021" name="Elife">
        <title>Chloroplast acquisition without the gene transfer in kleptoplastic sea slugs, Plakobranchus ocellatus.</title>
        <authorList>
            <person name="Maeda T."/>
            <person name="Takahashi S."/>
            <person name="Yoshida T."/>
            <person name="Shimamura S."/>
            <person name="Takaki Y."/>
            <person name="Nagai Y."/>
            <person name="Toyoda A."/>
            <person name="Suzuki Y."/>
            <person name="Arimoto A."/>
            <person name="Ishii H."/>
            <person name="Satoh N."/>
            <person name="Nishiyama T."/>
            <person name="Hasebe M."/>
            <person name="Maruyama T."/>
            <person name="Minagawa J."/>
            <person name="Obokata J."/>
            <person name="Shigenobu S."/>
        </authorList>
    </citation>
    <scope>NUCLEOTIDE SEQUENCE [LARGE SCALE GENOMIC DNA]</scope>
</reference>
<evidence type="ECO:0000259" key="2">
    <source>
        <dbReference type="Pfam" id="PF23032"/>
    </source>
</evidence>
<feature type="domain" description="Elapor1-like galactose binding" evidence="2">
    <location>
        <begin position="87"/>
        <end position="175"/>
    </location>
</feature>
<evidence type="ECO:0000259" key="4">
    <source>
        <dbReference type="Pfam" id="PF23091"/>
    </source>
</evidence>
<dbReference type="SUPFAM" id="SSF57184">
    <property type="entry name" value="Growth factor receptor domain"/>
    <property type="match status" value="2"/>
</dbReference>
<dbReference type="PANTHER" id="PTHR22727:SF15">
    <property type="entry name" value="MRH DOMAIN-CONTAINING PROTEIN"/>
    <property type="match status" value="1"/>
</dbReference>
<dbReference type="Gene3D" id="2.10.50.10">
    <property type="entry name" value="Tumor Necrosis Factor Receptor, subunit A, domain 2"/>
    <property type="match status" value="1"/>
</dbReference>
<evidence type="ECO:0000313" key="6">
    <source>
        <dbReference type="Proteomes" id="UP000735302"/>
    </source>
</evidence>
<dbReference type="Pfam" id="PF23031">
    <property type="entry name" value="GBD_ELAPOR1"/>
    <property type="match status" value="1"/>
</dbReference>
<dbReference type="InterPro" id="IPR056610">
    <property type="entry name" value="Elapor1/2_TNFR-like"/>
</dbReference>
<name>A0AAV4AHP8_9GAST</name>
<proteinExistence type="predicted"/>
<accession>A0AAV4AHP8</accession>
<dbReference type="PANTHER" id="PTHR22727">
    <property type="entry name" value="PROTEIN CBG13728"/>
    <property type="match status" value="1"/>
</dbReference>